<keyword evidence="1" id="KW-0997">Cell inner membrane</keyword>
<evidence type="ECO:0000256" key="1">
    <source>
        <dbReference type="PIRNR" id="PIRNR016789"/>
    </source>
</evidence>
<evidence type="ECO:0000313" key="3">
    <source>
        <dbReference type="EMBL" id="NKI17628.1"/>
    </source>
</evidence>
<feature type="transmembrane region" description="Helical" evidence="2">
    <location>
        <begin position="12"/>
        <end position="36"/>
    </location>
</feature>
<reference evidence="3 4" key="1">
    <citation type="submission" date="2020-04" db="EMBL/GenBank/DDBJ databases">
        <authorList>
            <person name="Yoon J."/>
        </authorList>
    </citation>
    <scope>NUCLEOTIDE SEQUENCE [LARGE SCALE GENOMIC DNA]</scope>
    <source>
        <strain evidence="3 4">KMU-166</strain>
    </source>
</reference>
<evidence type="ECO:0000256" key="2">
    <source>
        <dbReference type="SAM" id="Phobius"/>
    </source>
</evidence>
<proteinExistence type="predicted"/>
<accession>A0ABX1GGR3</accession>
<comment type="subcellular location">
    <subcellularLocation>
        <location evidence="1">Cell inner membrane</location>
        <topology evidence="1">Multi-pass membrane protein</topology>
    </subcellularLocation>
</comment>
<feature type="transmembrane region" description="Helical" evidence="2">
    <location>
        <begin position="109"/>
        <end position="126"/>
    </location>
</feature>
<dbReference type="RefSeq" id="WP_168450177.1">
    <property type="nucleotide sequence ID" value="NZ_JAAWWK010000003.1"/>
</dbReference>
<keyword evidence="2" id="KW-1133">Transmembrane helix</keyword>
<comment type="caution">
    <text evidence="3">The sequence shown here is derived from an EMBL/GenBank/DDBJ whole genome shotgun (WGS) entry which is preliminary data.</text>
</comment>
<dbReference type="PIRSF" id="PIRSF016789">
    <property type="entry name" value="DUF454"/>
    <property type="match status" value="1"/>
</dbReference>
<dbReference type="InterPro" id="IPR007401">
    <property type="entry name" value="DUF454"/>
</dbReference>
<dbReference type="Pfam" id="PF04304">
    <property type="entry name" value="DUF454"/>
    <property type="match status" value="1"/>
</dbReference>
<evidence type="ECO:0000313" key="4">
    <source>
        <dbReference type="Proteomes" id="UP000765845"/>
    </source>
</evidence>
<dbReference type="Proteomes" id="UP000765845">
    <property type="component" value="Unassembled WGS sequence"/>
</dbReference>
<protein>
    <recommendedName>
        <fullName evidence="1">Inner membrane protein</fullName>
    </recommendedName>
</protein>
<keyword evidence="1" id="KW-1003">Cell membrane</keyword>
<keyword evidence="2" id="KW-0812">Transmembrane</keyword>
<dbReference type="EMBL" id="JAAWWK010000003">
    <property type="protein sequence ID" value="NKI17628.1"/>
    <property type="molecule type" value="Genomic_DNA"/>
</dbReference>
<sequence>MKEPYEHANPLVRYSLLALGWLSFVLGMIGLLLPVVPTSPFLILSAACFLRSSPRFYHWLVNHRWFGIYVRYYLEGKGMPRRVKFLVLGMLWVMILSSALVIVRIPWVTLVMCSIAGLVSVYILRLPTPEE</sequence>
<keyword evidence="1 2" id="KW-0472">Membrane</keyword>
<keyword evidence="4" id="KW-1185">Reference proteome</keyword>
<dbReference type="PANTHER" id="PTHR35813:SF1">
    <property type="entry name" value="INNER MEMBRANE PROTEIN YBAN"/>
    <property type="match status" value="1"/>
</dbReference>
<dbReference type="PANTHER" id="PTHR35813">
    <property type="entry name" value="INNER MEMBRANE PROTEIN YBAN"/>
    <property type="match status" value="1"/>
</dbReference>
<name>A0ABX1GGR3_9GAMM</name>
<feature type="transmembrane region" description="Helical" evidence="2">
    <location>
        <begin position="86"/>
        <end position="103"/>
    </location>
</feature>
<organism evidence="3 4">
    <name type="scientific">Spongiibacter thalassae</name>
    <dbReference type="NCBI Taxonomy" id="2721624"/>
    <lineage>
        <taxon>Bacteria</taxon>
        <taxon>Pseudomonadati</taxon>
        <taxon>Pseudomonadota</taxon>
        <taxon>Gammaproteobacteria</taxon>
        <taxon>Cellvibrionales</taxon>
        <taxon>Spongiibacteraceae</taxon>
        <taxon>Spongiibacter</taxon>
    </lineage>
</organism>
<gene>
    <name evidence="3" type="ORF">HCU74_09370</name>
</gene>